<accession>A0AAV1RC83</accession>
<dbReference type="PROSITE" id="PS01009">
    <property type="entry name" value="CRISP_1"/>
    <property type="match status" value="1"/>
</dbReference>
<gene>
    <name evidence="3" type="ORF">DCAF_LOCUS7880</name>
</gene>
<dbReference type="Gene3D" id="3.40.33.10">
    <property type="entry name" value="CAP"/>
    <property type="match status" value="1"/>
</dbReference>
<keyword evidence="1" id="KW-0732">Signal</keyword>
<feature type="signal peptide" evidence="1">
    <location>
        <begin position="1"/>
        <end position="24"/>
    </location>
</feature>
<dbReference type="AlphaFoldDB" id="A0AAV1RC83"/>
<dbReference type="SMART" id="SM00198">
    <property type="entry name" value="SCP"/>
    <property type="match status" value="1"/>
</dbReference>
<organism evidence="3 4">
    <name type="scientific">Dovyalis caffra</name>
    <dbReference type="NCBI Taxonomy" id="77055"/>
    <lineage>
        <taxon>Eukaryota</taxon>
        <taxon>Viridiplantae</taxon>
        <taxon>Streptophyta</taxon>
        <taxon>Embryophyta</taxon>
        <taxon>Tracheophyta</taxon>
        <taxon>Spermatophyta</taxon>
        <taxon>Magnoliopsida</taxon>
        <taxon>eudicotyledons</taxon>
        <taxon>Gunneridae</taxon>
        <taxon>Pentapetalae</taxon>
        <taxon>rosids</taxon>
        <taxon>fabids</taxon>
        <taxon>Malpighiales</taxon>
        <taxon>Salicaceae</taxon>
        <taxon>Flacourtieae</taxon>
        <taxon>Dovyalis</taxon>
    </lineage>
</organism>
<proteinExistence type="predicted"/>
<sequence>MKFAAFSLVICTICAVSLVHVSVAQISPDDFVKAHNKVRKEVGVVPISWNKTLAAKEEELAIPRISSCNVIEDPFGEIAVQASYPLTAAEAVALWASEKPYYDYDKNTCVGRNCEHYTQVVWNESVTVGCTRAQCRSGYWFISCRYYPEGNTPLERPYKKH</sequence>
<dbReference type="Proteomes" id="UP001314170">
    <property type="component" value="Unassembled WGS sequence"/>
</dbReference>
<name>A0AAV1RC83_9ROSI</name>
<dbReference type="InterPro" id="IPR035940">
    <property type="entry name" value="CAP_sf"/>
</dbReference>
<dbReference type="PANTHER" id="PTHR10334">
    <property type="entry name" value="CYSTEINE-RICH SECRETORY PROTEIN-RELATED"/>
    <property type="match status" value="1"/>
</dbReference>
<keyword evidence="4" id="KW-1185">Reference proteome</keyword>
<feature type="domain" description="SCP" evidence="2">
    <location>
        <begin position="26"/>
        <end position="154"/>
    </location>
</feature>
<dbReference type="SUPFAM" id="SSF55797">
    <property type="entry name" value="PR-1-like"/>
    <property type="match status" value="1"/>
</dbReference>
<protein>
    <recommendedName>
        <fullName evidence="2">SCP domain-containing protein</fullName>
    </recommendedName>
</protein>
<dbReference type="InterPro" id="IPR014044">
    <property type="entry name" value="CAP_dom"/>
</dbReference>
<evidence type="ECO:0000313" key="4">
    <source>
        <dbReference type="Proteomes" id="UP001314170"/>
    </source>
</evidence>
<dbReference type="FunFam" id="3.40.33.10:FF:000004">
    <property type="entry name" value="CAP, cysteine-rich secretory protein, antigen 5"/>
    <property type="match status" value="1"/>
</dbReference>
<dbReference type="PRINTS" id="PR00837">
    <property type="entry name" value="V5TPXLIKE"/>
</dbReference>
<evidence type="ECO:0000259" key="2">
    <source>
        <dbReference type="SMART" id="SM00198"/>
    </source>
</evidence>
<dbReference type="GO" id="GO:0005576">
    <property type="term" value="C:extracellular region"/>
    <property type="evidence" value="ECO:0007669"/>
    <property type="project" value="InterPro"/>
</dbReference>
<dbReference type="Pfam" id="PF00188">
    <property type="entry name" value="CAP"/>
    <property type="match status" value="1"/>
</dbReference>
<reference evidence="3 4" key="1">
    <citation type="submission" date="2024-01" db="EMBL/GenBank/DDBJ databases">
        <authorList>
            <person name="Waweru B."/>
        </authorList>
    </citation>
    <scope>NUCLEOTIDE SEQUENCE [LARGE SCALE GENOMIC DNA]</scope>
</reference>
<dbReference type="InterPro" id="IPR018244">
    <property type="entry name" value="Allrgn_V5/Tpx1_CS"/>
</dbReference>
<dbReference type="InterPro" id="IPR001283">
    <property type="entry name" value="CRISP-related"/>
</dbReference>
<evidence type="ECO:0000313" key="3">
    <source>
        <dbReference type="EMBL" id="CAK7330289.1"/>
    </source>
</evidence>
<evidence type="ECO:0000256" key="1">
    <source>
        <dbReference type="SAM" id="SignalP"/>
    </source>
</evidence>
<comment type="caution">
    <text evidence="3">The sequence shown here is derived from an EMBL/GenBank/DDBJ whole genome shotgun (WGS) entry which is preliminary data.</text>
</comment>
<feature type="chain" id="PRO_5043359674" description="SCP domain-containing protein" evidence="1">
    <location>
        <begin position="25"/>
        <end position="161"/>
    </location>
</feature>
<dbReference type="EMBL" id="CAWUPB010000913">
    <property type="protein sequence ID" value="CAK7330289.1"/>
    <property type="molecule type" value="Genomic_DNA"/>
</dbReference>